<feature type="active site" description="Proton donor/acceptor" evidence="3">
    <location>
        <position position="80"/>
    </location>
</feature>
<evidence type="ECO:0000256" key="5">
    <source>
        <dbReference type="RuleBase" id="RU364071"/>
    </source>
</evidence>
<comment type="caution">
    <text evidence="8">The sequence shown here is derived from an EMBL/GenBank/DDBJ whole genome shotgun (WGS) entry which is preliminary data.</text>
</comment>
<evidence type="ECO:0000256" key="4">
    <source>
        <dbReference type="PIRSR" id="PIRSR610122-2"/>
    </source>
</evidence>
<evidence type="ECO:0000259" key="6">
    <source>
        <dbReference type="Pfam" id="PF01154"/>
    </source>
</evidence>
<keyword evidence="2 5" id="KW-0808">Transferase</keyword>
<feature type="active site" description="Acyl-thioester intermediate" evidence="3">
    <location>
        <position position="114"/>
    </location>
</feature>
<evidence type="ECO:0000256" key="1">
    <source>
        <dbReference type="ARBA" id="ARBA00007061"/>
    </source>
</evidence>
<dbReference type="GO" id="GO:0004421">
    <property type="term" value="F:hydroxymethylglutaryl-CoA synthase activity"/>
    <property type="evidence" value="ECO:0007669"/>
    <property type="project" value="UniProtKB-EC"/>
</dbReference>
<dbReference type="FunFam" id="3.40.47.10:FF:000008">
    <property type="entry name" value="3-hydroxy-3-methylglutaryl coenzyme A synthase"/>
    <property type="match status" value="1"/>
</dbReference>
<evidence type="ECO:0000256" key="3">
    <source>
        <dbReference type="PIRSR" id="PIRSR610122-1"/>
    </source>
</evidence>
<dbReference type="GO" id="GO:0010142">
    <property type="term" value="P:farnesyl diphosphate biosynthetic process, mevalonate pathway"/>
    <property type="evidence" value="ECO:0007669"/>
    <property type="project" value="InterPro"/>
</dbReference>
<dbReference type="GO" id="GO:0006084">
    <property type="term" value="P:acetyl-CoA metabolic process"/>
    <property type="evidence" value="ECO:0007669"/>
    <property type="project" value="InterPro"/>
</dbReference>
<comment type="similarity">
    <text evidence="1 5">Belongs to the thiolase-like superfamily. HMG-CoA synthase family.</text>
</comment>
<feature type="domain" description="Hydroxymethylglutaryl-coenzyme A synthase N-terminal" evidence="6">
    <location>
        <begin position="5"/>
        <end position="171"/>
    </location>
</feature>
<accession>A0A9N9D9K2</accession>
<comment type="catalytic activity">
    <reaction evidence="5">
        <text>acetoacetyl-CoA + acetyl-CoA + H2O = (3S)-3-hydroxy-3-methylglutaryl-CoA + CoA + H(+)</text>
        <dbReference type="Rhea" id="RHEA:10188"/>
        <dbReference type="ChEBI" id="CHEBI:15377"/>
        <dbReference type="ChEBI" id="CHEBI:15378"/>
        <dbReference type="ChEBI" id="CHEBI:43074"/>
        <dbReference type="ChEBI" id="CHEBI:57286"/>
        <dbReference type="ChEBI" id="CHEBI:57287"/>
        <dbReference type="ChEBI" id="CHEBI:57288"/>
        <dbReference type="EC" id="2.3.3.10"/>
    </reaction>
</comment>
<name>A0A9N9D9K2_9GLOM</name>
<dbReference type="EMBL" id="CAJVPI010001929">
    <property type="protein sequence ID" value="CAG8630963.1"/>
    <property type="molecule type" value="Genomic_DNA"/>
</dbReference>
<evidence type="ECO:0000313" key="9">
    <source>
        <dbReference type="Proteomes" id="UP000789739"/>
    </source>
</evidence>
<dbReference type="InterPro" id="IPR016039">
    <property type="entry name" value="Thiolase-like"/>
</dbReference>
<protein>
    <recommendedName>
        <fullName evidence="5">Hydroxymethylglutaryl-CoA synthase</fullName>
        <shortName evidence="5">HMG-CoA synthase</shortName>
        <ecNumber evidence="5">2.3.3.10</ecNumber>
    </recommendedName>
    <alternativeName>
        <fullName evidence="5">3-hydroxy-3-methylglutaryl coenzyme A synthase</fullName>
    </alternativeName>
</protein>
<dbReference type="InterPro" id="IPR013746">
    <property type="entry name" value="HMG_CoA_synt_C_dom"/>
</dbReference>
<dbReference type="PANTHER" id="PTHR43323:SF2">
    <property type="entry name" value="HYDROXYMETHYLGLUTARYL-COA SYNTHASE"/>
    <property type="match status" value="1"/>
</dbReference>
<dbReference type="InterPro" id="IPR013528">
    <property type="entry name" value="HMG_CoA_synth_N"/>
</dbReference>
<dbReference type="NCBIfam" id="TIGR01833">
    <property type="entry name" value="HMG-CoA-S_euk"/>
    <property type="match status" value="1"/>
</dbReference>
<dbReference type="Gene3D" id="3.40.47.10">
    <property type="match status" value="1"/>
</dbReference>
<sequence>MAKSYPENVGIIAIEIYFPKRYVDQAEYEQFNGVSTGRYTVGLGTKKMDVNSIALTTVQNLMEKYNISYKDIGRLEVGTETIIDKSKSVKTVLMTLFANSGNTDVEGIDTTNACYGGTNALFNAVNWVESSSWDGRYALVVAGDIAVYASGPARPTGGAGCVALLVGKNAPIVLESGLKATHMEHVYDFYKPNSKTEYPEVDGHLSNTCYLRALDKCYTRYLEKLEAKACIADQLFESNTHPNTPAPTINDFAYVLFHSPYCKLVQKSFARLFYNDFRRNPDNPDYSSLKDFTYEESLTSKDLERTLLALSKADFLKKVSPSLDVASQVGNMYCASLYGCLVSLVSNIPSDDLLNKRIGMFSYGSGLASTFFSVRITSSLTTIANNLNLHSRLQSRVQLPPAKFEEIMSLREGTYGNNGFVPVGDGSAVSDVLFKGTYYLTNIDDKWRREYKRL</sequence>
<gene>
    <name evidence="8" type="ORF">PBRASI_LOCUS9249</name>
</gene>
<dbReference type="PROSITE" id="PS01226">
    <property type="entry name" value="HMG_COA_SYNTHASE"/>
    <property type="match status" value="1"/>
</dbReference>
<dbReference type="EC" id="2.3.3.10" evidence="5"/>
<reference evidence="8" key="1">
    <citation type="submission" date="2021-06" db="EMBL/GenBank/DDBJ databases">
        <authorList>
            <person name="Kallberg Y."/>
            <person name="Tangrot J."/>
            <person name="Rosling A."/>
        </authorList>
    </citation>
    <scope>NUCLEOTIDE SEQUENCE</scope>
    <source>
        <strain evidence="8">BR232B</strain>
    </source>
</reference>
<evidence type="ECO:0000256" key="2">
    <source>
        <dbReference type="ARBA" id="ARBA00022679"/>
    </source>
</evidence>
<dbReference type="InterPro" id="IPR010122">
    <property type="entry name" value="HMG_CoA_synthase_euk"/>
</dbReference>
<feature type="domain" description="Hydroxymethylglutaryl-coenzyme A synthase C-terminal" evidence="7">
    <location>
        <begin position="172"/>
        <end position="453"/>
    </location>
</feature>
<dbReference type="AlphaFoldDB" id="A0A9N9D9K2"/>
<dbReference type="SUPFAM" id="SSF53901">
    <property type="entry name" value="Thiolase-like"/>
    <property type="match status" value="2"/>
</dbReference>
<dbReference type="OrthoDB" id="1269963at2759"/>
<organism evidence="8 9">
    <name type="scientific">Paraglomus brasilianum</name>
    <dbReference type="NCBI Taxonomy" id="144538"/>
    <lineage>
        <taxon>Eukaryota</taxon>
        <taxon>Fungi</taxon>
        <taxon>Fungi incertae sedis</taxon>
        <taxon>Mucoromycota</taxon>
        <taxon>Glomeromycotina</taxon>
        <taxon>Glomeromycetes</taxon>
        <taxon>Paraglomerales</taxon>
        <taxon>Paraglomeraceae</taxon>
        <taxon>Paraglomus</taxon>
    </lineage>
</organism>
<feature type="binding site" evidence="4">
    <location>
        <position position="267"/>
    </location>
    <ligand>
        <name>CoA</name>
        <dbReference type="ChEBI" id="CHEBI:57287"/>
    </ligand>
</feature>
<dbReference type="Pfam" id="PF01154">
    <property type="entry name" value="HMG_CoA_synt_N"/>
    <property type="match status" value="1"/>
</dbReference>
<comment type="function">
    <text evidence="5">Catalyzes the condensation of acetyl-CoA with acetoacetyl-CoA to form HMG-CoA.</text>
</comment>
<feature type="binding site" evidence="4">
    <location>
        <position position="206"/>
    </location>
    <ligand>
        <name>CoA</name>
        <dbReference type="ChEBI" id="CHEBI:57287"/>
    </ligand>
</feature>
<evidence type="ECO:0000313" key="8">
    <source>
        <dbReference type="EMBL" id="CAG8630963.1"/>
    </source>
</evidence>
<keyword evidence="9" id="KW-1185">Reference proteome</keyword>
<dbReference type="Pfam" id="PF08540">
    <property type="entry name" value="HMG_CoA_synt_C"/>
    <property type="match status" value="1"/>
</dbReference>
<dbReference type="PANTHER" id="PTHR43323">
    <property type="entry name" value="3-HYDROXY-3-METHYLGLUTARYL COENZYME A SYNTHASE"/>
    <property type="match status" value="1"/>
</dbReference>
<proteinExistence type="inferred from homology"/>
<feature type="binding site" evidence="4">
    <location>
        <position position="263"/>
    </location>
    <ligand>
        <name>CoA</name>
        <dbReference type="ChEBI" id="CHEBI:57287"/>
    </ligand>
</feature>
<evidence type="ECO:0000259" key="7">
    <source>
        <dbReference type="Pfam" id="PF08540"/>
    </source>
</evidence>
<dbReference type="Proteomes" id="UP000789739">
    <property type="component" value="Unassembled WGS sequence"/>
</dbReference>
<feature type="active site" description="Proton donor/acceptor" evidence="3">
    <location>
        <position position="258"/>
    </location>
</feature>
<dbReference type="CDD" id="cd00827">
    <property type="entry name" value="init_cond_enzymes"/>
    <property type="match status" value="1"/>
</dbReference>
<dbReference type="InterPro" id="IPR000590">
    <property type="entry name" value="HMG_CoA_synt_AS"/>
</dbReference>